<evidence type="ECO:0000313" key="2">
    <source>
        <dbReference type="Proteomes" id="UP000188268"/>
    </source>
</evidence>
<protein>
    <submittedName>
        <fullName evidence="1">Uncharacterized protein</fullName>
    </submittedName>
</protein>
<dbReference type="EMBL" id="AWWV01011400">
    <property type="protein sequence ID" value="OMO72688.1"/>
    <property type="molecule type" value="Genomic_DNA"/>
</dbReference>
<reference evidence="1 2" key="1">
    <citation type="submission" date="2013-09" db="EMBL/GenBank/DDBJ databases">
        <title>Corchorus capsularis genome sequencing.</title>
        <authorList>
            <person name="Alam M."/>
            <person name="Haque M.S."/>
            <person name="Islam M.S."/>
            <person name="Emdad E.M."/>
            <person name="Islam M.M."/>
            <person name="Ahmed B."/>
            <person name="Halim A."/>
            <person name="Hossen Q.M.M."/>
            <person name="Hossain M.Z."/>
            <person name="Ahmed R."/>
            <person name="Khan M.M."/>
            <person name="Islam R."/>
            <person name="Rashid M.M."/>
            <person name="Khan S.A."/>
            <person name="Rahman M.S."/>
            <person name="Alam M."/>
        </authorList>
    </citation>
    <scope>NUCLEOTIDE SEQUENCE [LARGE SCALE GENOMIC DNA]</scope>
    <source>
        <strain evidence="2">cv. CVL-1</strain>
        <tissue evidence="1">Whole seedling</tissue>
    </source>
</reference>
<proteinExistence type="predicted"/>
<comment type="caution">
    <text evidence="1">The sequence shown here is derived from an EMBL/GenBank/DDBJ whole genome shotgun (WGS) entry which is preliminary data.</text>
</comment>
<gene>
    <name evidence="1" type="ORF">CCACVL1_17656</name>
</gene>
<keyword evidence="2" id="KW-1185">Reference proteome</keyword>
<sequence>MDALAKAGSWINDEFEVLWEIPDEMKTFLMSDARVA</sequence>
<dbReference type="Gramene" id="OMO72688">
    <property type="protein sequence ID" value="OMO72688"/>
    <property type="gene ID" value="CCACVL1_17656"/>
</dbReference>
<dbReference type="Proteomes" id="UP000188268">
    <property type="component" value="Unassembled WGS sequence"/>
</dbReference>
<name>A0A1R3HQR9_COCAP</name>
<evidence type="ECO:0000313" key="1">
    <source>
        <dbReference type="EMBL" id="OMO72688.1"/>
    </source>
</evidence>
<accession>A0A1R3HQR9</accession>
<dbReference type="AlphaFoldDB" id="A0A1R3HQR9"/>
<organism evidence="1 2">
    <name type="scientific">Corchorus capsularis</name>
    <name type="common">Jute</name>
    <dbReference type="NCBI Taxonomy" id="210143"/>
    <lineage>
        <taxon>Eukaryota</taxon>
        <taxon>Viridiplantae</taxon>
        <taxon>Streptophyta</taxon>
        <taxon>Embryophyta</taxon>
        <taxon>Tracheophyta</taxon>
        <taxon>Spermatophyta</taxon>
        <taxon>Magnoliopsida</taxon>
        <taxon>eudicotyledons</taxon>
        <taxon>Gunneridae</taxon>
        <taxon>Pentapetalae</taxon>
        <taxon>rosids</taxon>
        <taxon>malvids</taxon>
        <taxon>Malvales</taxon>
        <taxon>Malvaceae</taxon>
        <taxon>Grewioideae</taxon>
        <taxon>Apeibeae</taxon>
        <taxon>Corchorus</taxon>
    </lineage>
</organism>